<dbReference type="OMA" id="MSIMGIN"/>
<reference evidence="3" key="1">
    <citation type="submission" date="2022-11" db="UniProtKB">
        <authorList>
            <consortium name="EnsemblMetazoa"/>
        </authorList>
    </citation>
    <scope>IDENTIFICATION</scope>
</reference>
<dbReference type="Gene3D" id="1.10.340.70">
    <property type="match status" value="1"/>
</dbReference>
<dbReference type="SUPFAM" id="SSF53098">
    <property type="entry name" value="Ribonuclease H-like"/>
    <property type="match status" value="1"/>
</dbReference>
<dbReference type="InterPro" id="IPR043502">
    <property type="entry name" value="DNA/RNA_pol_sf"/>
</dbReference>
<keyword evidence="4" id="KW-1185">Reference proteome</keyword>
<accession>A0A914A7G0</accession>
<dbReference type="InterPro" id="IPR001584">
    <property type="entry name" value="Integrase_cat-core"/>
</dbReference>
<dbReference type="InterPro" id="IPR041588">
    <property type="entry name" value="Integrase_H2C2"/>
</dbReference>
<dbReference type="InterPro" id="IPR008042">
    <property type="entry name" value="Retrotrans_Pao"/>
</dbReference>
<dbReference type="RefSeq" id="XP_038059802.1">
    <property type="nucleotide sequence ID" value="XM_038203874.1"/>
</dbReference>
<evidence type="ECO:0000313" key="3">
    <source>
        <dbReference type="EnsemblMetazoa" id="XP_038059802.1"/>
    </source>
</evidence>
<proteinExistence type="predicted"/>
<name>A0A914A7G0_PATMI</name>
<dbReference type="Pfam" id="PF17921">
    <property type="entry name" value="Integrase_H2C2"/>
    <property type="match status" value="1"/>
</dbReference>
<feature type="compositionally biased region" description="Basic and acidic residues" evidence="1">
    <location>
        <begin position="317"/>
        <end position="329"/>
    </location>
</feature>
<dbReference type="GO" id="GO:0015074">
    <property type="term" value="P:DNA integration"/>
    <property type="evidence" value="ECO:0007669"/>
    <property type="project" value="InterPro"/>
</dbReference>
<dbReference type="Proteomes" id="UP000887568">
    <property type="component" value="Unplaced"/>
</dbReference>
<dbReference type="Pfam" id="PF05380">
    <property type="entry name" value="Peptidase_A17"/>
    <property type="match status" value="1"/>
</dbReference>
<evidence type="ECO:0000259" key="2">
    <source>
        <dbReference type="PROSITE" id="PS50994"/>
    </source>
</evidence>
<feature type="region of interest" description="Disordered" evidence="1">
    <location>
        <begin position="442"/>
        <end position="465"/>
    </location>
</feature>
<dbReference type="GO" id="GO:0003676">
    <property type="term" value="F:nucleic acid binding"/>
    <property type="evidence" value="ECO:0007669"/>
    <property type="project" value="InterPro"/>
</dbReference>
<dbReference type="Pfam" id="PF18701">
    <property type="entry name" value="DUF5641"/>
    <property type="match status" value="1"/>
</dbReference>
<evidence type="ECO:0000256" key="1">
    <source>
        <dbReference type="SAM" id="MobiDB-lite"/>
    </source>
</evidence>
<dbReference type="CDD" id="cd01644">
    <property type="entry name" value="RT_pepA17"/>
    <property type="match status" value="1"/>
</dbReference>
<feature type="compositionally biased region" description="Basic and acidic residues" evidence="1">
    <location>
        <begin position="448"/>
        <end position="458"/>
    </location>
</feature>
<feature type="region of interest" description="Disordered" evidence="1">
    <location>
        <begin position="1"/>
        <end position="20"/>
    </location>
</feature>
<dbReference type="PROSITE" id="PS50994">
    <property type="entry name" value="INTEGRASE"/>
    <property type="match status" value="1"/>
</dbReference>
<feature type="domain" description="Integrase catalytic" evidence="2">
    <location>
        <begin position="1476"/>
        <end position="1663"/>
    </location>
</feature>
<organism evidence="3 4">
    <name type="scientific">Patiria miniata</name>
    <name type="common">Bat star</name>
    <name type="synonym">Asterina miniata</name>
    <dbReference type="NCBI Taxonomy" id="46514"/>
    <lineage>
        <taxon>Eukaryota</taxon>
        <taxon>Metazoa</taxon>
        <taxon>Echinodermata</taxon>
        <taxon>Eleutherozoa</taxon>
        <taxon>Asterozoa</taxon>
        <taxon>Asteroidea</taxon>
        <taxon>Valvatacea</taxon>
        <taxon>Valvatida</taxon>
        <taxon>Asterinidae</taxon>
        <taxon>Patiria</taxon>
    </lineage>
</organism>
<dbReference type="InterPro" id="IPR040676">
    <property type="entry name" value="DUF5641"/>
</dbReference>
<sequence>MSVSNASKSSKAGTSSSISSARLKAAATLAGLQAEAASRIALKAIEEEEFRLAQRKRDCELQLEIAKVEAEQRALGDIEQSSNEEEPKLSLHGSTAAEKVDQWLTGNPQPSAPVQPSSPMAAIPLQREMIDTLLLPKCELVKFNGDPLEYWIFISSFDAAVGNTSVGASAKLNRLFQYCCGEALAVIRCCAVMQPDEGYTKARALLREHFGNDYRISETWVSKLTEGPRILPGDCRGIQKLADDLRSCTLTLTAMKKLGEVDTKRSLSLIVKRLPQFVQGKWRSKAVGILDKTGHYPNVAELAKFISKVAREANDPVYGLEDRHSNEKSPKKKGSNYNIQATSEVDHRSRVGTDSPKRQCGKNELVKKTACPLCSGGHALAACNNFGKMSPTDRVKVASENKLCFNCLSSRHFARQCKAAPCGFQGCRGKHSKLLHGVFQRANSEDGGAPKESRDDQKVGATSLACGSSQEHSKIALPVVAVMVRGTGSGEWLKTNALLDPGSNRSFCTMELVKMLGVKGTPQSLSLDTLNENAQVETVVLSLDVSGTVGKAHTRKSFCIPEIHALKEFPTLRDSCATFEDVRKFKHLRDIPVPCVAKDGVAILIGQDAPQALVPLEVRRGAEGEPYAVRTCLGWTVNGPLASGSPAAAVSNFVQGGLEAQVERFWKLDTADLSDDRTMSLDDKKAEKTWNDSVNLVDGHYQLDIPFKSDTPDLPENRIVAERRLQSLAKRFTKDPGLHSRYCAEIQNLLSRGFAERVPEHELASSTGRTWYLPHHCVLNPNKPEKLRVVFDCAARCCGTSLNDRVLQGPDMMNKLVGVLTRFREHKVGLMGDIEQMFHQVGVSKEHRDVLRFLWWPEGDATRPPEVFRMTVHLFGGVWSPSCSAFALRRTADDNEDMFSSDAVQAVKENFYVDDLLKSFKSEDDAALMVKQLTHLLAKGGFHLTKRICSSRKVMDSVPTAERAKTVTDLDLDHERLPVERALLVRWDTESDQIGVKIKSRRGCHTKRGLLSILSSVYDPLGCVCLFVLLAKLMFQNECRIVGKGWDEPLEVSTQDQWTRWLDDLPKLEQFSVDRCLIPGDFGIVEECRLHHFADASQDAYGSVSFARFVNTDGDVHCSFLMGKSRPAPLKTMTIPRLELSAAVIAVKMDQMLRRELRVQVKGSTFWTDSTVVLQYISNQSKRLQTFVANRVATIHDGSTASQWRYVNTQQNPADDASRGLDAQSMLDKIRWRKGPDFLWQTEDSWPVTPQIPSLQEKDKEVRKVALSRAVDVVDQDDPIHRLISRYSSLYRLKRGVAWVLRFIKWLRLHRPRNLDNGDKGNQRLTVGELQDAELAIIRSVQRRHYKKEFRDLLAGKISVQRQSHVYSLEPCVDDHGVLRLGGRLRHSPVGPTCKHPVILPRDSHLATLIVRHAHELLSGHSGKEHVLSVIRRQYWVPKVRPLINRILKECVLCRKLRGLPGVQRMADLPAYRVTPGKPPFTHVGVDCFGPFHVKRGRSREKRYGCIFTCMRIRAVHLEKLHSLETDSFLNAFLRFAARRGTPEKIYSDNGTNFVGAERELRAAIERLQESKQTESFFLSRKVEWQFNPPAASHMGGVWERQIRTCRKVLSSLLRDEVLDDERLDTLFCEVESIVNDRPITAVSDDPKDLEPLTPNHLLKLGHGHPVPLRDLKATDQYGKRWKRVQLLVERFWKRWTAEYLPTLQRRQRWLEPQANFKAGDLVLVKDDNLPRSQWPLARILKTFPGADGLVRSVGVRTATGNHVRPITKLCLLEGVKD</sequence>
<protein>
    <recommendedName>
        <fullName evidence="2">Integrase catalytic domain-containing protein</fullName>
    </recommendedName>
</protein>
<feature type="region of interest" description="Disordered" evidence="1">
    <location>
        <begin position="317"/>
        <end position="340"/>
    </location>
</feature>
<dbReference type="GeneID" id="119730826"/>
<dbReference type="PANTHER" id="PTHR47331:SF1">
    <property type="entry name" value="GAG-LIKE PROTEIN"/>
    <property type="match status" value="1"/>
</dbReference>
<dbReference type="InterPro" id="IPR012337">
    <property type="entry name" value="RNaseH-like_sf"/>
</dbReference>
<dbReference type="PANTHER" id="PTHR47331">
    <property type="entry name" value="PHD-TYPE DOMAIN-CONTAINING PROTEIN"/>
    <property type="match status" value="1"/>
</dbReference>
<dbReference type="InterPro" id="IPR036397">
    <property type="entry name" value="RNaseH_sf"/>
</dbReference>
<evidence type="ECO:0000313" key="4">
    <source>
        <dbReference type="Proteomes" id="UP000887568"/>
    </source>
</evidence>
<dbReference type="SUPFAM" id="SSF56672">
    <property type="entry name" value="DNA/RNA polymerases"/>
    <property type="match status" value="1"/>
</dbReference>
<dbReference type="EnsemblMetazoa" id="XM_038203874.1">
    <property type="protein sequence ID" value="XP_038059802.1"/>
    <property type="gene ID" value="LOC119730826"/>
</dbReference>
<dbReference type="OrthoDB" id="6380082at2759"/>
<dbReference type="Gene3D" id="3.30.420.10">
    <property type="entry name" value="Ribonuclease H-like superfamily/Ribonuclease H"/>
    <property type="match status" value="1"/>
</dbReference>